<name>A0A0G1PD68_UNCKA</name>
<dbReference type="AlphaFoldDB" id="A0A0G1PD68"/>
<evidence type="ECO:0000313" key="2">
    <source>
        <dbReference type="Proteomes" id="UP000034732"/>
    </source>
</evidence>
<dbReference type="InterPro" id="IPR017853">
    <property type="entry name" value="GH"/>
</dbReference>
<accession>A0A0G1PD68</accession>
<dbReference type="Proteomes" id="UP000034732">
    <property type="component" value="Unassembled WGS sequence"/>
</dbReference>
<dbReference type="Gene3D" id="3.20.20.80">
    <property type="entry name" value="Glycosidases"/>
    <property type="match status" value="1"/>
</dbReference>
<protein>
    <recommendedName>
        <fullName evidence="3">Asl1-like glycosyl hydrolase catalytic domain-containing protein</fullName>
    </recommendedName>
</protein>
<evidence type="ECO:0008006" key="3">
    <source>
        <dbReference type="Google" id="ProtNLM"/>
    </source>
</evidence>
<gene>
    <name evidence="1" type="ORF">UX44_C0019G0004</name>
</gene>
<evidence type="ECO:0000313" key="1">
    <source>
        <dbReference type="EMBL" id="KKU30592.1"/>
    </source>
</evidence>
<organism evidence="1 2">
    <name type="scientific">candidate division WWE3 bacterium GW2011_GWA1_46_21</name>
    <dbReference type="NCBI Taxonomy" id="1619107"/>
    <lineage>
        <taxon>Bacteria</taxon>
        <taxon>Katanobacteria</taxon>
    </lineage>
</organism>
<dbReference type="SUPFAM" id="SSF51445">
    <property type="entry name" value="(Trans)glycosidases"/>
    <property type="match status" value="1"/>
</dbReference>
<sequence length="385" mass="44015">MKKGIFAVILIMVVVFVLIGRNEFKKDTQPAAPEPYSRSSFSAPQSKCETGATLDYYYYEAAKTEYKNNKFGLYIYAENKDFFKLASQLVNSNGGDWGYVLIPYNVKDRDESKWASAFDKLNEYHLIPIIQLWDADPSDYEDDTKDAAKFLNRFLWPIKTRYVSAYNEPNDAKFWKGHADPKSYAKVLAYTIDAFKEENPDFFILNGAFNTSAPTTGDYMDAFDYMAQMNEEVPGVFEKLDGWASHPYPQPNFAGGVYATGRWSITAYRNELLYLKEVLGVAKDLPVFITETGWAHAEGENWNASYLPVTKVAENYKNAYTNVWLNDARIVAVAPFTIRYDPPFDHFSWVNKDNVPYLHFQVVKSLQKVAGEPPKLIKAKLQIPC</sequence>
<comment type="caution">
    <text evidence="1">The sequence shown here is derived from an EMBL/GenBank/DDBJ whole genome shotgun (WGS) entry which is preliminary data.</text>
</comment>
<proteinExistence type="predicted"/>
<reference evidence="1 2" key="1">
    <citation type="journal article" date="2015" name="Nature">
        <title>rRNA introns, odd ribosomes, and small enigmatic genomes across a large radiation of phyla.</title>
        <authorList>
            <person name="Brown C.T."/>
            <person name="Hug L.A."/>
            <person name="Thomas B.C."/>
            <person name="Sharon I."/>
            <person name="Castelle C.J."/>
            <person name="Singh A."/>
            <person name="Wilkins M.J."/>
            <person name="Williams K.H."/>
            <person name="Banfield J.F."/>
        </authorList>
    </citation>
    <scope>NUCLEOTIDE SEQUENCE [LARGE SCALE GENOMIC DNA]</scope>
</reference>
<dbReference type="EMBL" id="LCMF01000019">
    <property type="protein sequence ID" value="KKU30592.1"/>
    <property type="molecule type" value="Genomic_DNA"/>
</dbReference>